<dbReference type="InterPro" id="IPR050206">
    <property type="entry name" value="FtsK/SpoIIIE/SftA"/>
</dbReference>
<proteinExistence type="inferred from homology"/>
<dbReference type="InterPro" id="IPR018541">
    <property type="entry name" value="Ftsk_gamma"/>
</dbReference>
<protein>
    <submittedName>
        <fullName evidence="9">DNA translocase FtsK</fullName>
    </submittedName>
</protein>
<dbReference type="Pfam" id="PF17854">
    <property type="entry name" value="FtsK_alpha"/>
    <property type="match status" value="1"/>
</dbReference>
<dbReference type="GO" id="GO:0003677">
    <property type="term" value="F:DNA binding"/>
    <property type="evidence" value="ECO:0007669"/>
    <property type="project" value="UniProtKB-KW"/>
</dbReference>
<feature type="region of interest" description="Disordered" evidence="6">
    <location>
        <begin position="565"/>
        <end position="591"/>
    </location>
</feature>
<dbReference type="PROSITE" id="PS50901">
    <property type="entry name" value="FTSK"/>
    <property type="match status" value="1"/>
</dbReference>
<feature type="binding site" evidence="5">
    <location>
        <begin position="257"/>
        <end position="264"/>
    </location>
    <ligand>
        <name>ATP</name>
        <dbReference type="ChEBI" id="CHEBI:30616"/>
    </ligand>
</feature>
<dbReference type="EMBL" id="QSLN01000015">
    <property type="protein sequence ID" value="RDV81787.1"/>
    <property type="molecule type" value="Genomic_DNA"/>
</dbReference>
<gene>
    <name evidence="9" type="ORF">DXX99_08785</name>
</gene>
<dbReference type="OrthoDB" id="9807790at2"/>
<evidence type="ECO:0000256" key="5">
    <source>
        <dbReference type="PROSITE-ProRule" id="PRU00289"/>
    </source>
</evidence>
<feature type="transmembrane region" description="Helical" evidence="7">
    <location>
        <begin position="29"/>
        <end position="48"/>
    </location>
</feature>
<comment type="caution">
    <text evidence="9">The sequence shown here is derived from an EMBL/GenBank/DDBJ whole genome shotgun (WGS) entry which is preliminary data.</text>
</comment>
<dbReference type="CDD" id="cd01127">
    <property type="entry name" value="TrwB_TraG_TraD_VirD4"/>
    <property type="match status" value="1"/>
</dbReference>
<dbReference type="Gene3D" id="1.10.10.10">
    <property type="entry name" value="Winged helix-like DNA-binding domain superfamily/Winged helix DNA-binding domain"/>
    <property type="match status" value="1"/>
</dbReference>
<reference evidence="9 10" key="1">
    <citation type="submission" date="2018-08" db="EMBL/GenBank/DDBJ databases">
        <title>Form III RuBisCO-mediated autotrophy in Thermodesulfobium bacteria.</title>
        <authorList>
            <person name="Toshchakov S.V."/>
            <person name="Kublanov I.V."/>
            <person name="Frolov E."/>
            <person name="Bonch-Osmolovskaya E.A."/>
            <person name="Tourova T.P."/>
            <person name="Chernych N.A."/>
            <person name="Lebedinsky A.V."/>
        </authorList>
    </citation>
    <scope>NUCLEOTIDE SEQUENCE [LARGE SCALE GENOMIC DNA]</scope>
    <source>
        <strain evidence="9 10">SR</strain>
    </source>
</reference>
<keyword evidence="3 5" id="KW-0067">ATP-binding</keyword>
<dbReference type="SMART" id="SM00843">
    <property type="entry name" value="Ftsk_gamma"/>
    <property type="match status" value="1"/>
</dbReference>
<evidence type="ECO:0000256" key="2">
    <source>
        <dbReference type="ARBA" id="ARBA00022741"/>
    </source>
</evidence>
<feature type="domain" description="FtsK" evidence="8">
    <location>
        <begin position="240"/>
        <end position="425"/>
    </location>
</feature>
<keyword evidence="7" id="KW-1133">Transmembrane helix</keyword>
<dbReference type="InterPro" id="IPR041027">
    <property type="entry name" value="FtsK_alpha"/>
</dbReference>
<evidence type="ECO:0000313" key="10">
    <source>
        <dbReference type="Proteomes" id="UP000256329"/>
    </source>
</evidence>
<evidence type="ECO:0000259" key="8">
    <source>
        <dbReference type="PROSITE" id="PS50901"/>
    </source>
</evidence>
<accession>A0A3D8P3K1</accession>
<dbReference type="InterPro" id="IPR036390">
    <property type="entry name" value="WH_DNA-bd_sf"/>
</dbReference>
<dbReference type="InterPro" id="IPR027417">
    <property type="entry name" value="P-loop_NTPase"/>
</dbReference>
<organism evidence="9 10">
    <name type="scientific">Ammonifex thiophilus</name>
    <dbReference type="NCBI Taxonomy" id="444093"/>
    <lineage>
        <taxon>Bacteria</taxon>
        <taxon>Bacillati</taxon>
        <taxon>Bacillota</taxon>
        <taxon>Clostridia</taxon>
        <taxon>Thermoanaerobacterales</taxon>
        <taxon>Thermoanaerobacteraceae</taxon>
        <taxon>Ammonifex</taxon>
    </lineage>
</organism>
<dbReference type="GO" id="GO:0016020">
    <property type="term" value="C:membrane"/>
    <property type="evidence" value="ECO:0007669"/>
    <property type="project" value="UniProtKB-SubCell"/>
</dbReference>
<dbReference type="Proteomes" id="UP000256329">
    <property type="component" value="Unassembled WGS sequence"/>
</dbReference>
<feature type="transmembrane region" description="Helical" evidence="7">
    <location>
        <begin position="77"/>
        <end position="93"/>
    </location>
</feature>
<evidence type="ECO:0000256" key="1">
    <source>
        <dbReference type="ARBA" id="ARBA00006474"/>
    </source>
</evidence>
<dbReference type="SUPFAM" id="SSF52540">
    <property type="entry name" value="P-loop containing nucleoside triphosphate hydrolases"/>
    <property type="match status" value="1"/>
</dbReference>
<evidence type="ECO:0000313" key="9">
    <source>
        <dbReference type="EMBL" id="RDV81787.1"/>
    </source>
</evidence>
<dbReference type="Gene3D" id="3.30.980.40">
    <property type="match status" value="1"/>
</dbReference>
<dbReference type="RefSeq" id="WP_115793116.1">
    <property type="nucleotide sequence ID" value="NZ_QSLN01000015.1"/>
</dbReference>
<dbReference type="GO" id="GO:0005524">
    <property type="term" value="F:ATP binding"/>
    <property type="evidence" value="ECO:0007669"/>
    <property type="project" value="UniProtKB-UniRule"/>
</dbReference>
<keyword evidence="2 5" id="KW-0547">Nucleotide-binding</keyword>
<dbReference type="PANTHER" id="PTHR22683:SF41">
    <property type="entry name" value="DNA TRANSLOCASE FTSK"/>
    <property type="match status" value="1"/>
</dbReference>
<evidence type="ECO:0000256" key="4">
    <source>
        <dbReference type="ARBA" id="ARBA00023125"/>
    </source>
</evidence>
<sequence>MRGARTTPAQEPRPSAGWREQLKREVHTWAKFSAAAAGSLAALGLYLTLRGSPVGWKLTVVSLAYLSLAFFVLRPDVLLALLAAPFAFAAAWWRRRKTPADAPSGEPLGEGLPPLELFGPVAEEGKGQPDESAKVAAALQSFGVPARVVRRVVGPTVSRYLVELEQGVSVRKLRLLEADLAVALKRPSVRLVEEEGAVWVEVPNLYRAKVYLRGVLEELRHMPRSVRGELPLVLGVDARGEPLVVPLESLPHLLIAGATGMGKSVCIHSLILGLVAQKKPEELLLGLVDPKQVELMVYEDLPHLLAPIADTPGKAATLLDWAVGEMERRYGVLRDMRVRSLTSLPPDRRPFPFIVIVVDELADLILTGKEKVEESLVRLAQKSRAAGIHLILATQRPDAKVLTGLIRANVPGRVALRCAKATDSEIILDTQGAERLLGKGDMLVLVPGMGEPFRGQGAYVPGDNVSAVIAWWQRQRPEKRFLLDFGEKPGEENEKAGTAAPGGEAGGSGPAAGREAGTDPLLLRALEAVLESGSVSVRFLQQRLGISQSEALEVLAEMERRRWVSPAQPRKKRKVLVSSVEEALSGPQGGS</sequence>
<feature type="region of interest" description="Disordered" evidence="6">
    <location>
        <begin position="486"/>
        <end position="516"/>
    </location>
</feature>
<dbReference type="Pfam" id="PF01580">
    <property type="entry name" value="FtsK_SpoIIIE"/>
    <property type="match status" value="1"/>
</dbReference>
<dbReference type="AlphaFoldDB" id="A0A3D8P3K1"/>
<dbReference type="Pfam" id="PF09397">
    <property type="entry name" value="FtsK_gamma"/>
    <property type="match status" value="1"/>
</dbReference>
<evidence type="ECO:0000256" key="7">
    <source>
        <dbReference type="SAM" id="Phobius"/>
    </source>
</evidence>
<keyword evidence="7" id="KW-0812">Transmembrane</keyword>
<dbReference type="PANTHER" id="PTHR22683">
    <property type="entry name" value="SPORULATION PROTEIN RELATED"/>
    <property type="match status" value="1"/>
</dbReference>
<evidence type="ECO:0000256" key="6">
    <source>
        <dbReference type="SAM" id="MobiDB-lite"/>
    </source>
</evidence>
<dbReference type="Gene3D" id="3.40.50.300">
    <property type="entry name" value="P-loop containing nucleotide triphosphate hydrolases"/>
    <property type="match status" value="1"/>
</dbReference>
<keyword evidence="4" id="KW-0238">DNA-binding</keyword>
<evidence type="ECO:0000256" key="3">
    <source>
        <dbReference type="ARBA" id="ARBA00022840"/>
    </source>
</evidence>
<dbReference type="SUPFAM" id="SSF46785">
    <property type="entry name" value="Winged helix' DNA-binding domain"/>
    <property type="match status" value="1"/>
</dbReference>
<comment type="similarity">
    <text evidence="1">Belongs to the FtsK/SpoIIIE/SftA family.</text>
</comment>
<keyword evidence="10" id="KW-1185">Reference proteome</keyword>
<keyword evidence="7" id="KW-0472">Membrane</keyword>
<name>A0A3D8P3K1_9THEO</name>
<dbReference type="InterPro" id="IPR036388">
    <property type="entry name" value="WH-like_DNA-bd_sf"/>
</dbReference>
<dbReference type="InterPro" id="IPR002543">
    <property type="entry name" value="FtsK_dom"/>
</dbReference>
<feature type="compositionally biased region" description="Basic and acidic residues" evidence="6">
    <location>
        <begin position="486"/>
        <end position="495"/>
    </location>
</feature>